<keyword evidence="11" id="KW-1185">Reference proteome</keyword>
<evidence type="ECO:0000256" key="6">
    <source>
        <dbReference type="SAM" id="MobiDB-lite"/>
    </source>
</evidence>
<dbReference type="InterPro" id="IPR017871">
    <property type="entry name" value="ABC_transporter-like_CS"/>
</dbReference>
<protein>
    <submittedName>
        <fullName evidence="10">ABC-2 type transport system ATP-binding protein</fullName>
    </submittedName>
</protein>
<dbReference type="Gene3D" id="3.40.50.300">
    <property type="entry name" value="P-loop containing nucleotide triphosphate hydrolases"/>
    <property type="match status" value="1"/>
</dbReference>
<dbReference type="OrthoDB" id="9804819at2"/>
<dbReference type="SMART" id="SM00939">
    <property type="entry name" value="PepX_C"/>
    <property type="match status" value="1"/>
</dbReference>
<dbReference type="RefSeq" id="WP_141848546.1">
    <property type="nucleotide sequence ID" value="NZ_BAAAPR010000005.1"/>
</dbReference>
<keyword evidence="7" id="KW-0812">Transmembrane</keyword>
<dbReference type="InterPro" id="IPR003593">
    <property type="entry name" value="AAA+_ATPase"/>
</dbReference>
<keyword evidence="7" id="KW-0472">Membrane</keyword>
<evidence type="ECO:0000259" key="9">
    <source>
        <dbReference type="PROSITE" id="PS50893"/>
    </source>
</evidence>
<evidence type="ECO:0000256" key="3">
    <source>
        <dbReference type="ARBA" id="ARBA00022741"/>
    </source>
</evidence>
<dbReference type="PROSITE" id="PS51318">
    <property type="entry name" value="TAT"/>
    <property type="match status" value="1"/>
</dbReference>
<dbReference type="SUPFAM" id="SSF53474">
    <property type="entry name" value="alpha/beta-Hydrolases"/>
    <property type="match status" value="1"/>
</dbReference>
<reference evidence="10 11" key="1">
    <citation type="submission" date="2019-06" db="EMBL/GenBank/DDBJ databases">
        <title>Sequencing the genomes of 1000 actinobacteria strains.</title>
        <authorList>
            <person name="Klenk H.-P."/>
        </authorList>
    </citation>
    <scope>NUCLEOTIDE SEQUENCE [LARGE SCALE GENOMIC DNA]</scope>
    <source>
        <strain evidence="10 11">DSM 18607</strain>
    </source>
</reference>
<keyword evidence="2" id="KW-0813">Transport</keyword>
<dbReference type="SUPFAM" id="SSF52540">
    <property type="entry name" value="P-loop containing nucleoside triphosphate hydrolases"/>
    <property type="match status" value="1"/>
</dbReference>
<dbReference type="InterPro" id="IPR000383">
    <property type="entry name" value="Xaa-Pro-like_dom"/>
</dbReference>
<keyword evidence="8" id="KW-0732">Signal</keyword>
<dbReference type="GO" id="GO:0008239">
    <property type="term" value="F:dipeptidyl-peptidase activity"/>
    <property type="evidence" value="ECO:0007669"/>
    <property type="project" value="InterPro"/>
</dbReference>
<evidence type="ECO:0000313" key="10">
    <source>
        <dbReference type="EMBL" id="TQJ09129.1"/>
    </source>
</evidence>
<dbReference type="PANTHER" id="PTHR43335">
    <property type="entry name" value="ABC TRANSPORTER, ATP-BINDING PROTEIN"/>
    <property type="match status" value="1"/>
</dbReference>
<dbReference type="InterPro" id="IPR008979">
    <property type="entry name" value="Galactose-bd-like_sf"/>
</dbReference>
<dbReference type="InterPro" id="IPR029058">
    <property type="entry name" value="AB_hydrolase_fold"/>
</dbReference>
<proteinExistence type="inferred from homology"/>
<dbReference type="Pfam" id="PF08530">
    <property type="entry name" value="PepX_C"/>
    <property type="match status" value="1"/>
</dbReference>
<dbReference type="GO" id="GO:0016887">
    <property type="term" value="F:ATP hydrolysis activity"/>
    <property type="evidence" value="ECO:0007669"/>
    <property type="project" value="InterPro"/>
</dbReference>
<dbReference type="PROSITE" id="PS50893">
    <property type="entry name" value="ABC_TRANSPORTER_2"/>
    <property type="match status" value="1"/>
</dbReference>
<dbReference type="AlphaFoldDB" id="A0A542E1I0"/>
<accession>A0A542E1I0</accession>
<dbReference type="Pfam" id="PF02129">
    <property type="entry name" value="Peptidase_S15"/>
    <property type="match status" value="1"/>
</dbReference>
<feature type="transmembrane region" description="Helical" evidence="7">
    <location>
        <begin position="590"/>
        <end position="609"/>
    </location>
</feature>
<comment type="caution">
    <text evidence="10">The sequence shown here is derived from an EMBL/GenBank/DDBJ whole genome shotgun (WGS) entry which is preliminary data.</text>
</comment>
<keyword evidence="5 10" id="KW-0067">ATP-binding</keyword>
<comment type="similarity">
    <text evidence="1">Belongs to the ABC transporter superfamily.</text>
</comment>
<feature type="signal peptide" evidence="8">
    <location>
        <begin position="1"/>
        <end position="38"/>
    </location>
</feature>
<evidence type="ECO:0000256" key="5">
    <source>
        <dbReference type="ARBA" id="ARBA00022840"/>
    </source>
</evidence>
<evidence type="ECO:0000256" key="4">
    <source>
        <dbReference type="ARBA" id="ARBA00022801"/>
    </source>
</evidence>
<sequence length="989" mass="101620">MTDRAPLRRRARLALAALAAATAALAPALGTPAPAAHAADRAIRTESAMVPVAAEDDGTAVSLDASIVEPADDGPHPAVLLAHGFGGSKDDLAAQAEDLAQRGYVAVTWSARGFGRSGGRIHLDDPTYEVADAGVLVSRLATRPEVLKDHDGDPRVAVVGGSYGGALALMLGATDARVDAVVASITWNDLADAFFPQHATAPGSQVAAAGAGAPASVLERGPATGPFKQVWASRFFVSSVATARAGGTGGTGGTSDPTCGRFDPTICRLFLQASATGAPSPQLLELLREHSPAPRLAGLRAPTLLIQGMGDSLFGVDQADATARTLAAQGTPVAVRWMDGGHDGPSSTADDDLAVQRTWLDHYIGQATKPAPGSPLPLPSFTFADPLSGRQTVARLEAADAPYARAATYDVVPLTGGTKPLTGPPGGQPASITLVPGAGALTAQLPTYLLAALPAQSAAWDTAPVTATRTVVGAPRVRLTVTSTASSSTLFLSLWQVTGGQATLVRRVVAPVMVPTTPGTPATVDVTLAGGSWVVPPGSALRVLVTSTDSTYDAPRAARADRVELSDLRLPTVAATPLATSGSSLDTQTVGVLAATGVLLLGFTGLALVRRRRRRSIAPRPELAGVPLVVEHLVKTYKDGHRAVDDVTWRAERGQVVGLLGPNGAGKTTTLRMVLGLIRPDSGEVHLLGAPVDAGAAVLDRVGALVEGPGFLPHLSGIDNLKAYWAATGRPLEEAHLEEVLAVAALGGAVERPVRSYSQGMRQRLGIAQAMLGLPELLILDEPTNGLDPPQIAALRPILQRYAAGDGTPEGGRTVVVSSHLLAEVELTCSHVVVMHAGRVVTTGSVADLVDSSDTTVLEVQRHDPYTRDGGPEGTPYAAALADLRQAPGVVSVEAPEPVEGAEVLRRNGSGAGPSADEDVVKLVVTSRLHRAEVVRLAAAAGLRVVGVSSRKHLEEVFLSVIAGADGAAANGVDGADDPNERLRTIRAR</sequence>
<evidence type="ECO:0000256" key="7">
    <source>
        <dbReference type="SAM" id="Phobius"/>
    </source>
</evidence>
<keyword evidence="7" id="KW-1133">Transmembrane helix</keyword>
<dbReference type="InterPro" id="IPR013736">
    <property type="entry name" value="Xaa-Pro_dipept_C"/>
</dbReference>
<feature type="region of interest" description="Disordered" evidence="6">
    <location>
        <begin position="969"/>
        <end position="989"/>
    </location>
</feature>
<dbReference type="InterPro" id="IPR027417">
    <property type="entry name" value="P-loop_NTPase"/>
</dbReference>
<keyword evidence="3" id="KW-0547">Nucleotide-binding</keyword>
<evidence type="ECO:0000256" key="8">
    <source>
        <dbReference type="SAM" id="SignalP"/>
    </source>
</evidence>
<organism evidence="10 11">
    <name type="scientific">Lapillicoccus jejuensis</name>
    <dbReference type="NCBI Taxonomy" id="402171"/>
    <lineage>
        <taxon>Bacteria</taxon>
        <taxon>Bacillati</taxon>
        <taxon>Actinomycetota</taxon>
        <taxon>Actinomycetes</taxon>
        <taxon>Micrococcales</taxon>
        <taxon>Intrasporangiaceae</taxon>
        <taxon>Lapillicoccus</taxon>
    </lineage>
</organism>
<dbReference type="PANTHER" id="PTHR43335:SF4">
    <property type="entry name" value="ABC TRANSPORTER, ATP-BINDING PROTEIN"/>
    <property type="match status" value="1"/>
</dbReference>
<dbReference type="EMBL" id="VFMN01000001">
    <property type="protein sequence ID" value="TQJ09129.1"/>
    <property type="molecule type" value="Genomic_DNA"/>
</dbReference>
<dbReference type="Proteomes" id="UP000317893">
    <property type="component" value="Unassembled WGS sequence"/>
</dbReference>
<feature type="compositionally biased region" description="Basic and acidic residues" evidence="6">
    <location>
        <begin position="979"/>
        <end position="989"/>
    </location>
</feature>
<evidence type="ECO:0000256" key="1">
    <source>
        <dbReference type="ARBA" id="ARBA00005417"/>
    </source>
</evidence>
<dbReference type="PROSITE" id="PS00211">
    <property type="entry name" value="ABC_TRANSPORTER_1"/>
    <property type="match status" value="1"/>
</dbReference>
<dbReference type="Pfam" id="PF00005">
    <property type="entry name" value="ABC_tran"/>
    <property type="match status" value="1"/>
</dbReference>
<dbReference type="SUPFAM" id="SSF49785">
    <property type="entry name" value="Galactose-binding domain-like"/>
    <property type="match status" value="1"/>
</dbReference>
<dbReference type="InterPro" id="IPR003439">
    <property type="entry name" value="ABC_transporter-like_ATP-bd"/>
</dbReference>
<evidence type="ECO:0000256" key="2">
    <source>
        <dbReference type="ARBA" id="ARBA00022448"/>
    </source>
</evidence>
<dbReference type="SMART" id="SM00382">
    <property type="entry name" value="AAA"/>
    <property type="match status" value="1"/>
</dbReference>
<dbReference type="Gene3D" id="3.40.50.1820">
    <property type="entry name" value="alpha/beta hydrolase"/>
    <property type="match status" value="1"/>
</dbReference>
<gene>
    <name evidence="10" type="ORF">FB458_2236</name>
</gene>
<feature type="domain" description="ABC transporter" evidence="9">
    <location>
        <begin position="628"/>
        <end position="862"/>
    </location>
</feature>
<name>A0A542E1I0_9MICO</name>
<feature type="chain" id="PRO_5038799610" evidence="8">
    <location>
        <begin position="39"/>
        <end position="989"/>
    </location>
</feature>
<evidence type="ECO:0000313" key="11">
    <source>
        <dbReference type="Proteomes" id="UP000317893"/>
    </source>
</evidence>
<keyword evidence="4" id="KW-0378">Hydrolase</keyword>
<dbReference type="InterPro" id="IPR006311">
    <property type="entry name" value="TAT_signal"/>
</dbReference>
<dbReference type="GO" id="GO:0005524">
    <property type="term" value="F:ATP binding"/>
    <property type="evidence" value="ECO:0007669"/>
    <property type="project" value="UniProtKB-KW"/>
</dbReference>
<dbReference type="Gene3D" id="2.60.120.260">
    <property type="entry name" value="Galactose-binding domain-like"/>
    <property type="match status" value="1"/>
</dbReference>